<dbReference type="OrthoDB" id="1863545at2"/>
<evidence type="ECO:0000256" key="1">
    <source>
        <dbReference type="SAM" id="MobiDB-lite"/>
    </source>
</evidence>
<feature type="compositionally biased region" description="Basic residues" evidence="1">
    <location>
        <begin position="171"/>
        <end position="183"/>
    </location>
</feature>
<accession>R9L5R6</accession>
<gene>
    <name evidence="2" type="ORF">C811_01520</name>
</gene>
<dbReference type="RefSeq" id="WP_016309720.1">
    <property type="nucleotide sequence ID" value="NZ_KE159646.1"/>
</dbReference>
<reference evidence="2 3" key="1">
    <citation type="submission" date="2013-04" db="EMBL/GenBank/DDBJ databases">
        <title>The Genome Sequence of Enterorhabdus caecimuris B7.</title>
        <authorList>
            <consortium name="The Broad Institute Genomics Platform"/>
            <consortium name="The Broad Institute Genome Sequencing Center for Infectious Disease"/>
            <person name="Earl A."/>
            <person name="Xavier R."/>
            <person name="Elson C."/>
            <person name="Duck W."/>
            <person name="Walker B."/>
            <person name="Young S."/>
            <person name="Zeng Q."/>
            <person name="Gargeya S."/>
            <person name="Fitzgerald M."/>
            <person name="Haas B."/>
            <person name="Abouelleil A."/>
            <person name="Allen A.W."/>
            <person name="Alvarado L."/>
            <person name="Arachchi H.M."/>
            <person name="Berlin A.M."/>
            <person name="Chapman S.B."/>
            <person name="Gainer-Dewar J."/>
            <person name="Goldberg J."/>
            <person name="Griggs A."/>
            <person name="Gujja S."/>
            <person name="Hansen M."/>
            <person name="Howarth C."/>
            <person name="Imamovic A."/>
            <person name="Ireland A."/>
            <person name="Larimer J."/>
            <person name="McCowan C."/>
            <person name="Murphy C."/>
            <person name="Pearson M."/>
            <person name="Poon T.W."/>
            <person name="Priest M."/>
            <person name="Roberts A."/>
            <person name="Saif S."/>
            <person name="Shea T."/>
            <person name="Sisk P."/>
            <person name="Sykes S."/>
            <person name="Wortman J."/>
            <person name="Nusbaum C."/>
            <person name="Birren B."/>
        </authorList>
    </citation>
    <scope>NUCLEOTIDE SEQUENCE [LARGE SCALE GENOMIC DNA]</scope>
    <source>
        <strain evidence="2 3">B7</strain>
    </source>
</reference>
<dbReference type="eggNOG" id="ENOG50308Q4">
    <property type="taxonomic scope" value="Bacteria"/>
</dbReference>
<dbReference type="Proteomes" id="UP000014204">
    <property type="component" value="Unassembled WGS sequence"/>
</dbReference>
<sequence length="183" mass="19885">MAIQITWHSFKWGFDTGCIRSVEDLSTSRSINVERNQDKEGEPATQTVALELASLSFSYTVSAAAGGSPRKEFEAINDCPGVHAPLYLNGSKFIANEMMLKSVDASDWVLDAKGRPTSVRISVKFEEYAVDASGLKLQKVERKSALRPGVRTQPKATSALSVGATSAQKASKAKTNKQMKGWK</sequence>
<comment type="caution">
    <text evidence="2">The sequence shown here is derived from an EMBL/GenBank/DDBJ whole genome shotgun (WGS) entry which is preliminary data.</text>
</comment>
<dbReference type="STRING" id="1235794.C811_01520"/>
<name>R9L5R6_9ACTN</name>
<evidence type="ECO:0000313" key="2">
    <source>
        <dbReference type="EMBL" id="EOS51102.1"/>
    </source>
</evidence>
<organism evidence="2 3">
    <name type="scientific">Adlercreutzia caecimuris B7</name>
    <dbReference type="NCBI Taxonomy" id="1235794"/>
    <lineage>
        <taxon>Bacteria</taxon>
        <taxon>Bacillati</taxon>
        <taxon>Actinomycetota</taxon>
        <taxon>Coriobacteriia</taxon>
        <taxon>Eggerthellales</taxon>
        <taxon>Eggerthellaceae</taxon>
        <taxon>Adlercreutzia</taxon>
    </lineage>
</organism>
<dbReference type="GeneID" id="82191002"/>
<proteinExistence type="predicted"/>
<feature type="region of interest" description="Disordered" evidence="1">
    <location>
        <begin position="145"/>
        <end position="183"/>
    </location>
</feature>
<evidence type="ECO:0000313" key="3">
    <source>
        <dbReference type="Proteomes" id="UP000014204"/>
    </source>
</evidence>
<protein>
    <submittedName>
        <fullName evidence="2">Uncharacterized protein</fullName>
    </submittedName>
</protein>
<dbReference type="EMBL" id="ASSY01000008">
    <property type="protein sequence ID" value="EOS51102.1"/>
    <property type="molecule type" value="Genomic_DNA"/>
</dbReference>
<dbReference type="HOGENOM" id="CLU_1607441_0_0_11"/>
<keyword evidence="3" id="KW-1185">Reference proteome</keyword>
<dbReference type="AlphaFoldDB" id="R9L5R6"/>